<protein>
    <submittedName>
        <fullName evidence="2">Uncharacterized protein</fullName>
    </submittedName>
</protein>
<dbReference type="EMBL" id="CM026421">
    <property type="protein sequence ID" value="KAG0590684.1"/>
    <property type="molecule type" value="Genomic_DNA"/>
</dbReference>
<evidence type="ECO:0000256" key="1">
    <source>
        <dbReference type="SAM" id="MobiDB-lite"/>
    </source>
</evidence>
<gene>
    <name evidence="2" type="ORF">KC19_1G119200</name>
</gene>
<dbReference type="Proteomes" id="UP000822688">
    <property type="component" value="Chromosome 1"/>
</dbReference>
<feature type="compositionally biased region" description="Polar residues" evidence="1">
    <location>
        <begin position="127"/>
        <end position="136"/>
    </location>
</feature>
<reference evidence="2" key="1">
    <citation type="submission" date="2020-06" db="EMBL/GenBank/DDBJ databases">
        <title>WGS assembly of Ceratodon purpureus strain R40.</title>
        <authorList>
            <person name="Carey S.B."/>
            <person name="Jenkins J."/>
            <person name="Shu S."/>
            <person name="Lovell J.T."/>
            <person name="Sreedasyam A."/>
            <person name="Maumus F."/>
            <person name="Tiley G.P."/>
            <person name="Fernandez-Pozo N."/>
            <person name="Barry K."/>
            <person name="Chen C."/>
            <person name="Wang M."/>
            <person name="Lipzen A."/>
            <person name="Daum C."/>
            <person name="Saski C.A."/>
            <person name="Payton A.C."/>
            <person name="Mcbreen J.C."/>
            <person name="Conrad R.E."/>
            <person name="Kollar L.M."/>
            <person name="Olsson S."/>
            <person name="Huttunen S."/>
            <person name="Landis J.B."/>
            <person name="Wickett N.J."/>
            <person name="Johnson M.G."/>
            <person name="Rensing S.A."/>
            <person name="Grimwood J."/>
            <person name="Schmutz J."/>
            <person name="Mcdaniel S.F."/>
        </authorList>
    </citation>
    <scope>NUCLEOTIDE SEQUENCE</scope>
    <source>
        <strain evidence="2">R40</strain>
    </source>
</reference>
<evidence type="ECO:0000313" key="3">
    <source>
        <dbReference type="Proteomes" id="UP000822688"/>
    </source>
</evidence>
<name>A0A8T0J423_CERPU</name>
<keyword evidence="3" id="KW-1185">Reference proteome</keyword>
<comment type="caution">
    <text evidence="2">The sequence shown here is derived from an EMBL/GenBank/DDBJ whole genome shotgun (WGS) entry which is preliminary data.</text>
</comment>
<evidence type="ECO:0000313" key="2">
    <source>
        <dbReference type="EMBL" id="KAG0590684.1"/>
    </source>
</evidence>
<organism evidence="2 3">
    <name type="scientific">Ceratodon purpureus</name>
    <name type="common">Fire moss</name>
    <name type="synonym">Dicranum purpureum</name>
    <dbReference type="NCBI Taxonomy" id="3225"/>
    <lineage>
        <taxon>Eukaryota</taxon>
        <taxon>Viridiplantae</taxon>
        <taxon>Streptophyta</taxon>
        <taxon>Embryophyta</taxon>
        <taxon>Bryophyta</taxon>
        <taxon>Bryophytina</taxon>
        <taxon>Bryopsida</taxon>
        <taxon>Dicranidae</taxon>
        <taxon>Pseudoditrichales</taxon>
        <taxon>Ditrichaceae</taxon>
        <taxon>Ceratodon</taxon>
    </lineage>
</organism>
<accession>A0A8T0J423</accession>
<dbReference type="AlphaFoldDB" id="A0A8T0J423"/>
<feature type="region of interest" description="Disordered" evidence="1">
    <location>
        <begin position="127"/>
        <end position="155"/>
    </location>
</feature>
<sequence>MTAALSVVKLHMRNDLDSYYSLWMSSSLNKLHPLSRQQQLLQQSPPPASPPWQGTACDSSTPIVVLLWRAYTSMIKEILGPLSLDKCAPLPPKFCPAHTTNVLEFKDHNKEIERQLLASILLTQTHQNPPTSNHSQFHPLPHKTFPLSRARRATA</sequence>
<proteinExistence type="predicted"/>